<name>A0ABQ6E4G4_9GAMM</name>
<evidence type="ECO:0000313" key="2">
    <source>
        <dbReference type="EMBL" id="GLS92068.1"/>
    </source>
</evidence>
<feature type="transmembrane region" description="Helical" evidence="1">
    <location>
        <begin position="91"/>
        <end position="111"/>
    </location>
</feature>
<dbReference type="EMBL" id="BSPQ01000018">
    <property type="protein sequence ID" value="GLS92068.1"/>
    <property type="molecule type" value="Genomic_DNA"/>
</dbReference>
<reference evidence="3" key="1">
    <citation type="journal article" date="2019" name="Int. J. Syst. Evol. Microbiol.">
        <title>The Global Catalogue of Microorganisms (GCM) 10K type strain sequencing project: providing services to taxonomists for standard genome sequencing and annotation.</title>
        <authorList>
            <consortium name="The Broad Institute Genomics Platform"/>
            <consortium name="The Broad Institute Genome Sequencing Center for Infectious Disease"/>
            <person name="Wu L."/>
            <person name="Ma J."/>
        </authorList>
    </citation>
    <scope>NUCLEOTIDE SEQUENCE [LARGE SCALE GENOMIC DNA]</scope>
    <source>
        <strain evidence="3">NBRC 103166</strain>
    </source>
</reference>
<feature type="transmembrane region" description="Helical" evidence="1">
    <location>
        <begin position="59"/>
        <end position="79"/>
    </location>
</feature>
<keyword evidence="1" id="KW-1133">Transmembrane helix</keyword>
<organism evidence="2 3">
    <name type="scientific">Psychromonas marina</name>
    <dbReference type="NCBI Taxonomy" id="88364"/>
    <lineage>
        <taxon>Bacteria</taxon>
        <taxon>Pseudomonadati</taxon>
        <taxon>Pseudomonadota</taxon>
        <taxon>Gammaproteobacteria</taxon>
        <taxon>Alteromonadales</taxon>
        <taxon>Psychromonadaceae</taxon>
        <taxon>Psychromonas</taxon>
    </lineage>
</organism>
<sequence>MQKTATLRKNITLALQQNLLPGLVLQVFAVLTALSYFYYEPATILFSYLGDLKSQYGWKYAMISTAIFGGLIPFVYLALTKQVTDKLAKTGLFYVLFWAYKGVEVDLLYQLQEQWFGNANDVNTLVKKTVVDQFIYGTLWAAPSMAIAYLWKDKLLNFSKTFASLDRQFFCLQIPTVLITNWIIWIPSVLIIYSMPSDLQIPLFNFVLCFFVLLLSTLSKKQINKTTQLTSED</sequence>
<dbReference type="Proteomes" id="UP001157353">
    <property type="component" value="Unassembled WGS sequence"/>
</dbReference>
<feature type="transmembrane region" description="Helical" evidence="1">
    <location>
        <begin position="134"/>
        <end position="151"/>
    </location>
</feature>
<comment type="caution">
    <text evidence="2">The sequence shown here is derived from an EMBL/GenBank/DDBJ whole genome shotgun (WGS) entry which is preliminary data.</text>
</comment>
<accession>A0ABQ6E4G4</accession>
<keyword evidence="1" id="KW-0812">Transmembrane</keyword>
<feature type="transmembrane region" description="Helical" evidence="1">
    <location>
        <begin position="20"/>
        <end position="39"/>
    </location>
</feature>
<evidence type="ECO:0000256" key="1">
    <source>
        <dbReference type="SAM" id="Phobius"/>
    </source>
</evidence>
<proteinExistence type="predicted"/>
<evidence type="ECO:0000313" key="3">
    <source>
        <dbReference type="Proteomes" id="UP001157353"/>
    </source>
</evidence>
<protein>
    <submittedName>
        <fullName evidence="2">Uncharacterized protein</fullName>
    </submittedName>
</protein>
<keyword evidence="3" id="KW-1185">Reference proteome</keyword>
<dbReference type="RefSeq" id="WP_284205164.1">
    <property type="nucleotide sequence ID" value="NZ_BSPQ01000018.1"/>
</dbReference>
<gene>
    <name evidence="2" type="ORF">GCM10007916_31380</name>
</gene>
<feature type="transmembrane region" description="Helical" evidence="1">
    <location>
        <begin position="199"/>
        <end position="218"/>
    </location>
</feature>
<feature type="transmembrane region" description="Helical" evidence="1">
    <location>
        <begin position="172"/>
        <end position="193"/>
    </location>
</feature>
<keyword evidence="1" id="KW-0472">Membrane</keyword>